<dbReference type="RefSeq" id="WP_113029823.1">
    <property type="nucleotide sequence ID" value="NZ_QMFB01000002.1"/>
</dbReference>
<feature type="transmembrane region" description="Helical" evidence="1">
    <location>
        <begin position="116"/>
        <end position="134"/>
    </location>
</feature>
<evidence type="ECO:0000313" key="2">
    <source>
        <dbReference type="EMBL" id="RAV22416.1"/>
    </source>
</evidence>
<accession>A0A329MST2</accession>
<feature type="transmembrane region" description="Helical" evidence="1">
    <location>
        <begin position="198"/>
        <end position="215"/>
    </location>
</feature>
<feature type="transmembrane region" description="Helical" evidence="1">
    <location>
        <begin position="62"/>
        <end position="80"/>
    </location>
</feature>
<keyword evidence="1" id="KW-0812">Transmembrane</keyword>
<dbReference type="EMBL" id="QMFB01000002">
    <property type="protein sequence ID" value="RAV22416.1"/>
    <property type="molecule type" value="Genomic_DNA"/>
</dbReference>
<dbReference type="OrthoDB" id="49365at2"/>
<dbReference type="Proteomes" id="UP000250369">
    <property type="component" value="Unassembled WGS sequence"/>
</dbReference>
<evidence type="ECO:0000256" key="1">
    <source>
        <dbReference type="SAM" id="Phobius"/>
    </source>
</evidence>
<name>A0A329MST2_9BACL</name>
<feature type="transmembrane region" description="Helical" evidence="1">
    <location>
        <begin position="222"/>
        <end position="244"/>
    </location>
</feature>
<feature type="transmembrane region" description="Helical" evidence="1">
    <location>
        <begin position="36"/>
        <end position="55"/>
    </location>
</feature>
<comment type="caution">
    <text evidence="2">The sequence shown here is derived from an EMBL/GenBank/DDBJ whole genome shotgun (WGS) entry which is preliminary data.</text>
</comment>
<reference evidence="2 3" key="1">
    <citation type="journal article" date="2009" name="Int. J. Syst. Evol. Microbiol.">
        <title>Paenibacillus contaminans sp. nov., isolated from a contaminated laboratory plate.</title>
        <authorList>
            <person name="Chou J.H."/>
            <person name="Lee J.H."/>
            <person name="Lin M.C."/>
            <person name="Chang P.S."/>
            <person name="Arun A.B."/>
            <person name="Young C.C."/>
            <person name="Chen W.M."/>
        </authorList>
    </citation>
    <scope>NUCLEOTIDE SEQUENCE [LARGE SCALE GENOMIC DNA]</scope>
    <source>
        <strain evidence="2 3">CKOBP-6</strain>
    </source>
</reference>
<feature type="transmembrane region" description="Helical" evidence="1">
    <location>
        <begin position="92"/>
        <end position="109"/>
    </location>
</feature>
<feature type="transmembrane region" description="Helical" evidence="1">
    <location>
        <begin position="146"/>
        <end position="164"/>
    </location>
</feature>
<gene>
    <name evidence="2" type="ORF">DQG23_05610</name>
</gene>
<evidence type="ECO:0000313" key="3">
    <source>
        <dbReference type="Proteomes" id="UP000250369"/>
    </source>
</evidence>
<keyword evidence="1" id="KW-0472">Membrane</keyword>
<protein>
    <submittedName>
        <fullName evidence="2">Uncharacterized protein</fullName>
    </submittedName>
</protein>
<proteinExistence type="predicted"/>
<keyword evidence="1" id="KW-1133">Transmembrane helix</keyword>
<organism evidence="2 3">
    <name type="scientific">Paenibacillus contaminans</name>
    <dbReference type="NCBI Taxonomy" id="450362"/>
    <lineage>
        <taxon>Bacteria</taxon>
        <taxon>Bacillati</taxon>
        <taxon>Bacillota</taxon>
        <taxon>Bacilli</taxon>
        <taxon>Bacillales</taxon>
        <taxon>Paenibacillaceae</taxon>
        <taxon>Paenibacillus</taxon>
    </lineage>
</organism>
<sequence length="245" mass="26891">MHAWLMNGIDDLLGLFDLFDLGVLLGDSSTVEKIEALWRIAMLAAAIYLYGRYLLKRTAASAASMFPAGVLLVYAFLIRWLDVNGWEHIERLWPVFLLGPALGFFQWYVFGGRSRFVLVPAVLAAVTGLIFTGANAGSAVFPASEWWPVFPLLLALCMHLGGLSDSLPGRLLLIPGGALLLYGILFLTNSLMGVPYGQLWPLFLFGPAVGLLELYALGYKRWFVTIPCAVFVLLGAVFVSVFNIN</sequence>
<keyword evidence="3" id="KW-1185">Reference proteome</keyword>
<dbReference type="AlphaFoldDB" id="A0A329MST2"/>
<feature type="transmembrane region" description="Helical" evidence="1">
    <location>
        <begin position="171"/>
        <end position="192"/>
    </location>
</feature>